<dbReference type="InterPro" id="IPR024083">
    <property type="entry name" value="Fumarase/histidase_N"/>
</dbReference>
<dbReference type="Proteomes" id="UP000230852">
    <property type="component" value="Unassembled WGS sequence"/>
</dbReference>
<reference evidence="17" key="1">
    <citation type="submission" date="2017-09" db="EMBL/GenBank/DDBJ databases">
        <title>Depth-based differentiation of microbial function through sediment-hosted aquifers and enrichment of novel symbionts in the deep terrestrial subsurface.</title>
        <authorList>
            <person name="Probst A.J."/>
            <person name="Ladd B."/>
            <person name="Jarett J.K."/>
            <person name="Geller-Mcgrath D.E."/>
            <person name="Sieber C.M.K."/>
            <person name="Emerson J.B."/>
            <person name="Anantharaman K."/>
            <person name="Thomas B.C."/>
            <person name="Malmstrom R."/>
            <person name="Stieglmeier M."/>
            <person name="Klingl A."/>
            <person name="Woyke T."/>
            <person name="Ryan C.M."/>
            <person name="Banfield J.F."/>
        </authorList>
    </citation>
    <scope>NUCLEOTIDE SEQUENCE [LARGE SCALE GENOMIC DNA]</scope>
</reference>
<name>A0A2H0TZG0_9BACT</name>
<dbReference type="PROSITE" id="PS00163">
    <property type="entry name" value="FUMARATE_LYASES"/>
    <property type="match status" value="1"/>
</dbReference>
<dbReference type="Gene3D" id="1.20.200.10">
    <property type="entry name" value="Fumarase/aspartase (Central domain)"/>
    <property type="match status" value="1"/>
</dbReference>
<sequence>MNLENISPIDGRYQKDTEEFSKFFSESALIRYRVMLEIEYLIALAKEKNFVQVKNFSKEEKKTLRNIYQSFNLDDAEQIKTIEDVTKHDVKAVEYFLQTKFVELGFEEFISFIHFALTSEDINNLAYTLSFKHALQKVYLPQIKKVVEILLLQANQYKNLAMLSMTHGQPATPTTLGKELLVYVNRLERQIKKLESHSFAGKLNGAVGNFAAHHFAVPEVDWKKFSTDFVNFLGLEPLLLSTQVNSYDSLVESFMIVSHINIILSDLAKDMWLYISRGIFSQVVQENEVGSSTMPHKINPINFENAEGNVSIANSLFNCLIDKLPQSRMQRDLSGSTIIRNQGVALAHALLVAKNIVKGLNKVIPNIEKIKSELDNNFEVVTEALQTILRKNGNRDAYEKIKNLSRGKHLTRQDFLEFVETLDLPLVDKVKLQMLTPESYTGLIF</sequence>
<comment type="function">
    <text evidence="9">Catalyzes two reactions in de novo purine nucleotide biosynthesis. Catalyzes the breakdown of 5-aminoimidazole- (N-succinylocarboxamide) ribotide (SAICAR or 2-[5-amino-1-(5-phospho-beta-D-ribosyl)imidazole-4-carboxamido]succinate) to 5-aminoimidazole-4-carboxamide ribotide (AICAR or 5-amino-1-(5-phospho-beta-D-ribosyl)imidazole-4-carboxamide) and fumarate, and of adenylosuccinate (ADS or N(6)-(1,2-dicarboxyethyl)-AMP) to adenosine monophosphate (AMP) and fumarate.</text>
</comment>
<dbReference type="Gene3D" id="1.10.275.10">
    <property type="entry name" value="Fumarase/aspartase (N-terminal domain)"/>
    <property type="match status" value="1"/>
</dbReference>
<evidence type="ECO:0000256" key="4">
    <source>
        <dbReference type="ARBA" id="ARBA00012339"/>
    </source>
</evidence>
<dbReference type="InterPro" id="IPR020557">
    <property type="entry name" value="Fumarate_lyase_CS"/>
</dbReference>
<evidence type="ECO:0000256" key="11">
    <source>
        <dbReference type="ARBA" id="ARBA00049115"/>
    </source>
</evidence>
<dbReference type="PANTHER" id="PTHR43411:SF1">
    <property type="entry name" value="ADENYLOSUCCINATE LYASE"/>
    <property type="match status" value="1"/>
</dbReference>
<accession>A0A2H0TZG0</accession>
<dbReference type="Pfam" id="PF08328">
    <property type="entry name" value="ASL_C"/>
    <property type="match status" value="1"/>
</dbReference>
<dbReference type="GO" id="GO:0044208">
    <property type="term" value="P:'de novo' AMP biosynthetic process"/>
    <property type="evidence" value="ECO:0007669"/>
    <property type="project" value="UniProtKB-UniPathway"/>
</dbReference>
<dbReference type="UniPathway" id="UPA00075">
    <property type="reaction ID" value="UER00336"/>
</dbReference>
<protein>
    <recommendedName>
        <fullName evidence="5 12">Adenylosuccinate lyase</fullName>
        <shortName evidence="13">ASL</shortName>
        <ecNumber evidence="4 12">4.3.2.2</ecNumber>
    </recommendedName>
    <alternativeName>
        <fullName evidence="10 13">Adenylosuccinase</fullName>
    </alternativeName>
</protein>
<comment type="catalytic activity">
    <reaction evidence="11">
        <text>N(6)-(1,2-dicarboxyethyl)-AMP = fumarate + AMP</text>
        <dbReference type="Rhea" id="RHEA:16853"/>
        <dbReference type="ChEBI" id="CHEBI:29806"/>
        <dbReference type="ChEBI" id="CHEBI:57567"/>
        <dbReference type="ChEBI" id="CHEBI:456215"/>
        <dbReference type="EC" id="4.3.2.2"/>
    </reaction>
    <physiologicalReaction direction="left-to-right" evidence="11">
        <dbReference type="Rhea" id="RHEA:16854"/>
    </physiologicalReaction>
</comment>
<organism evidence="16 17">
    <name type="scientific">Candidatus Magasanikbacteria bacterium CG10_big_fil_rev_8_21_14_0_10_36_16</name>
    <dbReference type="NCBI Taxonomy" id="1974645"/>
    <lineage>
        <taxon>Bacteria</taxon>
        <taxon>Candidatus Magasanikiibacteriota</taxon>
    </lineage>
</organism>
<dbReference type="Pfam" id="PF00206">
    <property type="entry name" value="Lyase_1"/>
    <property type="match status" value="1"/>
</dbReference>
<proteinExistence type="inferred from homology"/>
<dbReference type="InterPro" id="IPR000362">
    <property type="entry name" value="Fumarate_lyase_fam"/>
</dbReference>
<feature type="domain" description="Fumarate lyase N-terminal" evidence="14">
    <location>
        <begin position="11"/>
        <end position="308"/>
    </location>
</feature>
<feature type="domain" description="Adenylosuccinate lyase PurB C-terminal" evidence="15">
    <location>
        <begin position="327"/>
        <end position="441"/>
    </location>
</feature>
<dbReference type="PANTHER" id="PTHR43411">
    <property type="entry name" value="ADENYLOSUCCINATE LYASE"/>
    <property type="match status" value="1"/>
</dbReference>
<evidence type="ECO:0000256" key="13">
    <source>
        <dbReference type="RuleBase" id="RU361172"/>
    </source>
</evidence>
<evidence type="ECO:0000256" key="5">
    <source>
        <dbReference type="ARBA" id="ARBA00017058"/>
    </source>
</evidence>
<evidence type="ECO:0000313" key="17">
    <source>
        <dbReference type="Proteomes" id="UP000230852"/>
    </source>
</evidence>
<dbReference type="InterPro" id="IPR013539">
    <property type="entry name" value="PurB_C"/>
</dbReference>
<dbReference type="GO" id="GO:0004018">
    <property type="term" value="F:N6-(1,2-dicarboxyethyl)AMP AMP-lyase (fumarate-forming) activity"/>
    <property type="evidence" value="ECO:0007669"/>
    <property type="project" value="UniProtKB-UniRule"/>
</dbReference>
<keyword evidence="7 13" id="KW-0456">Lyase</keyword>
<dbReference type="Gene3D" id="1.10.40.30">
    <property type="entry name" value="Fumarase/aspartase (C-terminal domain)"/>
    <property type="match status" value="1"/>
</dbReference>
<dbReference type="NCBIfam" id="TIGR00928">
    <property type="entry name" value="purB"/>
    <property type="match status" value="1"/>
</dbReference>
<comment type="pathway">
    <text evidence="2 13">Purine metabolism; AMP biosynthesis via de novo pathway; AMP from IMP: step 2/2.</text>
</comment>
<dbReference type="NCBIfam" id="NF006764">
    <property type="entry name" value="PRK09285.1"/>
    <property type="match status" value="1"/>
</dbReference>
<keyword evidence="6 13" id="KW-0658">Purine biosynthesis</keyword>
<dbReference type="InterPro" id="IPR022761">
    <property type="entry name" value="Fumarate_lyase_N"/>
</dbReference>
<dbReference type="InterPro" id="IPR004769">
    <property type="entry name" value="Pur_lyase"/>
</dbReference>
<dbReference type="AlphaFoldDB" id="A0A2H0TZG0"/>
<dbReference type="EC" id="4.3.2.2" evidence="4 12"/>
<dbReference type="GO" id="GO:0070626">
    <property type="term" value="F:(S)-2-(5-amino-1-(5-phospho-D-ribosyl)imidazole-4-carboxamido) succinate lyase (fumarate-forming) activity"/>
    <property type="evidence" value="ECO:0007669"/>
    <property type="project" value="RHEA"/>
</dbReference>
<evidence type="ECO:0000256" key="1">
    <source>
        <dbReference type="ARBA" id="ARBA00004706"/>
    </source>
</evidence>
<gene>
    <name evidence="16" type="ORF">COU28_00665</name>
</gene>
<comment type="catalytic activity">
    <reaction evidence="8">
        <text>(2S)-2-[5-amino-1-(5-phospho-beta-D-ribosyl)imidazole-4-carboxamido]succinate = 5-amino-1-(5-phospho-beta-D-ribosyl)imidazole-4-carboxamide + fumarate</text>
        <dbReference type="Rhea" id="RHEA:23920"/>
        <dbReference type="ChEBI" id="CHEBI:29806"/>
        <dbReference type="ChEBI" id="CHEBI:58443"/>
        <dbReference type="ChEBI" id="CHEBI:58475"/>
        <dbReference type="EC" id="4.3.2.2"/>
    </reaction>
    <physiologicalReaction direction="left-to-right" evidence="8">
        <dbReference type="Rhea" id="RHEA:23921"/>
    </physiologicalReaction>
</comment>
<comment type="caution">
    <text evidence="16">The sequence shown here is derived from an EMBL/GenBank/DDBJ whole genome shotgun (WGS) entry which is preliminary data.</text>
</comment>
<evidence type="ECO:0000256" key="3">
    <source>
        <dbReference type="ARBA" id="ARBA00008273"/>
    </source>
</evidence>
<dbReference type="PRINTS" id="PR00149">
    <property type="entry name" value="FUMRATELYASE"/>
</dbReference>
<dbReference type="InterPro" id="IPR047136">
    <property type="entry name" value="PurB_bact"/>
</dbReference>
<dbReference type="InterPro" id="IPR008948">
    <property type="entry name" value="L-Aspartase-like"/>
</dbReference>
<evidence type="ECO:0000259" key="14">
    <source>
        <dbReference type="Pfam" id="PF00206"/>
    </source>
</evidence>
<evidence type="ECO:0000259" key="15">
    <source>
        <dbReference type="Pfam" id="PF08328"/>
    </source>
</evidence>
<evidence type="ECO:0000256" key="6">
    <source>
        <dbReference type="ARBA" id="ARBA00022755"/>
    </source>
</evidence>
<dbReference type="GO" id="GO:0006189">
    <property type="term" value="P:'de novo' IMP biosynthetic process"/>
    <property type="evidence" value="ECO:0007669"/>
    <property type="project" value="UniProtKB-UniPathway"/>
</dbReference>
<comment type="pathway">
    <text evidence="1 13">Purine metabolism; IMP biosynthesis via de novo pathway; 5-amino-1-(5-phospho-D-ribosyl)imidazole-4-carboxamide from 5-amino-1-(5-phospho-D-ribosyl)imidazole-4-carboxylate: step 2/2.</text>
</comment>
<comment type="similarity">
    <text evidence="3 13">Belongs to the lyase 1 family. Adenylosuccinate lyase subfamily.</text>
</comment>
<evidence type="ECO:0000256" key="10">
    <source>
        <dbReference type="ARBA" id="ARBA00030717"/>
    </source>
</evidence>
<dbReference type="EMBL" id="PFBU01000011">
    <property type="protein sequence ID" value="PIR78616.1"/>
    <property type="molecule type" value="Genomic_DNA"/>
</dbReference>
<dbReference type="UniPathway" id="UPA00074">
    <property type="reaction ID" value="UER00132"/>
</dbReference>
<evidence type="ECO:0000256" key="7">
    <source>
        <dbReference type="ARBA" id="ARBA00023239"/>
    </source>
</evidence>
<evidence type="ECO:0000313" key="16">
    <source>
        <dbReference type="EMBL" id="PIR78616.1"/>
    </source>
</evidence>
<evidence type="ECO:0000256" key="8">
    <source>
        <dbReference type="ARBA" id="ARBA00024477"/>
    </source>
</evidence>
<evidence type="ECO:0000256" key="9">
    <source>
        <dbReference type="ARBA" id="ARBA00025012"/>
    </source>
</evidence>
<evidence type="ECO:0000256" key="12">
    <source>
        <dbReference type="NCBIfam" id="TIGR00928"/>
    </source>
</evidence>
<dbReference type="SUPFAM" id="SSF48557">
    <property type="entry name" value="L-aspartase-like"/>
    <property type="match status" value="1"/>
</dbReference>
<evidence type="ECO:0000256" key="2">
    <source>
        <dbReference type="ARBA" id="ARBA00004734"/>
    </source>
</evidence>